<evidence type="ECO:0000313" key="3">
    <source>
        <dbReference type="RefSeq" id="XP_013791016.1"/>
    </source>
</evidence>
<dbReference type="PANTHER" id="PTHR45673">
    <property type="entry name" value="SERINE/THREONINE-PROTEIN PHOSPHATASE 2B CATALYTIC SUBUNIT 1-RELATED"/>
    <property type="match status" value="1"/>
</dbReference>
<feature type="compositionally biased region" description="Basic and acidic residues" evidence="1">
    <location>
        <begin position="58"/>
        <end position="76"/>
    </location>
</feature>
<protein>
    <submittedName>
        <fullName evidence="3">Serine/threonine-protein phosphatase 2B catalytic subunit 3-like</fullName>
    </submittedName>
</protein>
<feature type="compositionally biased region" description="Polar residues" evidence="1">
    <location>
        <begin position="78"/>
        <end position="88"/>
    </location>
</feature>
<dbReference type="InterPro" id="IPR043360">
    <property type="entry name" value="PP2B"/>
</dbReference>
<dbReference type="RefSeq" id="XP_013791016.1">
    <property type="nucleotide sequence ID" value="XM_013935562.2"/>
</dbReference>
<organism evidence="2 3">
    <name type="scientific">Limulus polyphemus</name>
    <name type="common">Atlantic horseshoe crab</name>
    <dbReference type="NCBI Taxonomy" id="6850"/>
    <lineage>
        <taxon>Eukaryota</taxon>
        <taxon>Metazoa</taxon>
        <taxon>Ecdysozoa</taxon>
        <taxon>Arthropoda</taxon>
        <taxon>Chelicerata</taxon>
        <taxon>Merostomata</taxon>
        <taxon>Xiphosura</taxon>
        <taxon>Limulidae</taxon>
        <taxon>Limulus</taxon>
    </lineage>
</organism>
<gene>
    <name evidence="3" type="primary">LOC106474866</name>
</gene>
<proteinExistence type="predicted"/>
<evidence type="ECO:0000256" key="1">
    <source>
        <dbReference type="SAM" id="MobiDB-lite"/>
    </source>
</evidence>
<evidence type="ECO:0000313" key="2">
    <source>
        <dbReference type="Proteomes" id="UP000694941"/>
    </source>
</evidence>
<name>A0ABM1BYD1_LIMPO</name>
<dbReference type="GeneID" id="106474866"/>
<feature type="region of interest" description="Disordered" evidence="1">
    <location>
        <begin position="58"/>
        <end position="106"/>
    </location>
</feature>
<keyword evidence="2" id="KW-1185">Reference proteome</keyword>
<dbReference type="Proteomes" id="UP000694941">
    <property type="component" value="Unplaced"/>
</dbReference>
<sequence>MARVFSVLREENESVLQLKGLTPSGNLPLGILSGGKTGVKNVLASGRISPQHEISSFEEAKGLDKINERMPPRKDAPSLTSPPEQGTSGAVEEMNRPHDNAIPNNS</sequence>
<reference evidence="3" key="1">
    <citation type="submission" date="2025-08" db="UniProtKB">
        <authorList>
            <consortium name="RefSeq"/>
        </authorList>
    </citation>
    <scope>IDENTIFICATION</scope>
    <source>
        <tissue evidence="3">Muscle</tissue>
    </source>
</reference>
<accession>A0ABM1BYD1</accession>